<dbReference type="PANTHER" id="PTHR47810:SF1">
    <property type="entry name" value="DNA LIGASE B"/>
    <property type="match status" value="1"/>
</dbReference>
<evidence type="ECO:0000256" key="3">
    <source>
        <dbReference type="ARBA" id="ARBA00022705"/>
    </source>
</evidence>
<keyword evidence="2 8" id="KW-0436">Ligase</keyword>
<dbReference type="Gene3D" id="3.30.1490.70">
    <property type="match status" value="1"/>
</dbReference>
<gene>
    <name evidence="8" type="ORF">NNL38_16730</name>
</gene>
<dbReference type="Proteomes" id="UP001057998">
    <property type="component" value="Chromosome 2"/>
</dbReference>
<dbReference type="GO" id="GO:0003910">
    <property type="term" value="F:DNA ligase (ATP) activity"/>
    <property type="evidence" value="ECO:0007669"/>
    <property type="project" value="UniProtKB-EC"/>
</dbReference>
<accession>A0ABY5GMQ9</accession>
<evidence type="ECO:0000256" key="1">
    <source>
        <dbReference type="ARBA" id="ARBA00001968"/>
    </source>
</evidence>
<protein>
    <submittedName>
        <fullName evidence="8">DNA ligase</fullName>
        <ecNumber evidence="8">6.5.1.1</ecNumber>
    </submittedName>
</protein>
<dbReference type="RefSeq" id="WP_255391572.1">
    <property type="nucleotide sequence ID" value="NZ_CP101509.1"/>
</dbReference>
<dbReference type="Gene3D" id="2.40.50.140">
    <property type="entry name" value="Nucleic acid-binding proteins"/>
    <property type="match status" value="1"/>
</dbReference>
<reference evidence="8" key="1">
    <citation type="submission" date="2022-07" db="EMBL/GenBank/DDBJ databases">
        <title>Genome sequencing of Photobacterium atrarenae GJH2-4.</title>
        <authorList>
            <person name="Park S.-J."/>
        </authorList>
    </citation>
    <scope>NUCLEOTIDE SEQUENCE</scope>
    <source>
        <strain evidence="8">GJH2-4</strain>
    </source>
</reference>
<evidence type="ECO:0000259" key="7">
    <source>
        <dbReference type="PROSITE" id="PS50160"/>
    </source>
</evidence>
<dbReference type="PROSITE" id="PS50160">
    <property type="entry name" value="DNA_LIGASE_A3"/>
    <property type="match status" value="1"/>
</dbReference>
<dbReference type="PANTHER" id="PTHR47810">
    <property type="entry name" value="DNA LIGASE"/>
    <property type="match status" value="1"/>
</dbReference>
<feature type="domain" description="ATP-dependent DNA ligase family profile" evidence="7">
    <location>
        <begin position="145"/>
        <end position="249"/>
    </location>
</feature>
<dbReference type="InterPro" id="IPR012310">
    <property type="entry name" value="DNA_ligase_ATP-dep_cent"/>
</dbReference>
<evidence type="ECO:0000256" key="6">
    <source>
        <dbReference type="ARBA" id="ARBA00034003"/>
    </source>
</evidence>
<dbReference type="CDD" id="cd08041">
    <property type="entry name" value="OBF_kDNA_ligase_like"/>
    <property type="match status" value="1"/>
</dbReference>
<dbReference type="Pfam" id="PF14743">
    <property type="entry name" value="DNA_ligase_OB_2"/>
    <property type="match status" value="1"/>
</dbReference>
<dbReference type="CDD" id="cd07896">
    <property type="entry name" value="Adenylation_kDNA_ligase_like"/>
    <property type="match status" value="1"/>
</dbReference>
<dbReference type="InterPro" id="IPR029319">
    <property type="entry name" value="DNA_ligase_OB"/>
</dbReference>
<evidence type="ECO:0000313" key="8">
    <source>
        <dbReference type="EMBL" id="UTV30228.1"/>
    </source>
</evidence>
<proteinExistence type="predicted"/>
<dbReference type="Pfam" id="PF01068">
    <property type="entry name" value="DNA_ligase_A_M"/>
    <property type="match status" value="1"/>
</dbReference>
<evidence type="ECO:0000256" key="4">
    <source>
        <dbReference type="ARBA" id="ARBA00022763"/>
    </source>
</evidence>
<comment type="cofactor">
    <cofactor evidence="1">
        <name>a divalent metal cation</name>
        <dbReference type="ChEBI" id="CHEBI:60240"/>
    </cofactor>
</comment>
<name>A0ABY5GMQ9_9GAMM</name>
<dbReference type="InterPro" id="IPR050326">
    <property type="entry name" value="NAD_dep_DNA_ligaseB"/>
</dbReference>
<sequence length="301" mass="33735">MAEPTLTMPVSGLSQLAALISLFISPFHLQAADAPALMKATTFDSQQLASNTGLTDPIDAYFVSEKLDGIRAHWTGTQLVTRTGNPIHAPEWFLAAFPEGIALDGELWAGRDQFQRVTTTVLDQQPNPEQWQHIQFMAFDLPSSDEPFQQRLNLLTQHIKRIQQPFIQLVPQQRYASLAELESALDQLTADQGEGLILQHRHNRYQPGRASQLLKLKHYQDAEAVVIGYEEGKGKYHGQMGSVWVLTADNQKFKIGSGFSDNERLNPPPLGSTIQFRYSGYTSSGLPRFARYIRQRSSPES</sequence>
<keyword evidence="5" id="KW-0234">DNA repair</keyword>
<dbReference type="Gene3D" id="3.30.470.30">
    <property type="entry name" value="DNA ligase/mRNA capping enzyme"/>
    <property type="match status" value="1"/>
</dbReference>
<dbReference type="SUPFAM" id="SSF56091">
    <property type="entry name" value="DNA ligase/mRNA capping enzyme, catalytic domain"/>
    <property type="match status" value="1"/>
</dbReference>
<dbReference type="InterPro" id="IPR012340">
    <property type="entry name" value="NA-bd_OB-fold"/>
</dbReference>
<dbReference type="SUPFAM" id="SSF50249">
    <property type="entry name" value="Nucleic acid-binding proteins"/>
    <property type="match status" value="1"/>
</dbReference>
<keyword evidence="4" id="KW-0227">DNA damage</keyword>
<organism evidence="8 9">
    <name type="scientific">Photobacterium atrarenae</name>
    <dbReference type="NCBI Taxonomy" id="865757"/>
    <lineage>
        <taxon>Bacteria</taxon>
        <taxon>Pseudomonadati</taxon>
        <taxon>Pseudomonadota</taxon>
        <taxon>Gammaproteobacteria</taxon>
        <taxon>Vibrionales</taxon>
        <taxon>Vibrionaceae</taxon>
        <taxon>Photobacterium</taxon>
    </lineage>
</organism>
<dbReference type="NCBIfam" id="NF006592">
    <property type="entry name" value="PRK09125.1"/>
    <property type="match status" value="1"/>
</dbReference>
<dbReference type="EC" id="6.5.1.1" evidence="8"/>
<evidence type="ECO:0000256" key="2">
    <source>
        <dbReference type="ARBA" id="ARBA00022598"/>
    </source>
</evidence>
<evidence type="ECO:0000313" key="9">
    <source>
        <dbReference type="Proteomes" id="UP001057998"/>
    </source>
</evidence>
<evidence type="ECO:0000256" key="5">
    <source>
        <dbReference type="ARBA" id="ARBA00023204"/>
    </source>
</evidence>
<comment type="catalytic activity">
    <reaction evidence="6">
        <text>ATP + (deoxyribonucleotide)n-3'-hydroxyl + 5'-phospho-(deoxyribonucleotide)m = (deoxyribonucleotide)n+m + AMP + diphosphate.</text>
        <dbReference type="EC" id="6.5.1.1"/>
    </reaction>
</comment>
<keyword evidence="3" id="KW-0235">DNA replication</keyword>
<dbReference type="EMBL" id="CP101509">
    <property type="protein sequence ID" value="UTV30228.1"/>
    <property type="molecule type" value="Genomic_DNA"/>
</dbReference>
<keyword evidence="9" id="KW-1185">Reference proteome</keyword>